<keyword evidence="5 6" id="KW-0472">Membrane</keyword>
<feature type="transmembrane region" description="Helical" evidence="6">
    <location>
        <begin position="419"/>
        <end position="441"/>
    </location>
</feature>
<comment type="similarity">
    <text evidence="2">Belongs to the amino acid/polyamine transporter 2 family.</text>
</comment>
<feature type="transmembrane region" description="Helical" evidence="6">
    <location>
        <begin position="198"/>
        <end position="220"/>
    </location>
</feature>
<dbReference type="OrthoDB" id="294730at2759"/>
<evidence type="ECO:0000256" key="3">
    <source>
        <dbReference type="ARBA" id="ARBA00022692"/>
    </source>
</evidence>
<keyword evidence="3 6" id="KW-0812">Transmembrane</keyword>
<keyword evidence="9" id="KW-1185">Reference proteome</keyword>
<dbReference type="GO" id="GO:0015179">
    <property type="term" value="F:L-amino acid transmembrane transporter activity"/>
    <property type="evidence" value="ECO:0007669"/>
    <property type="project" value="TreeGrafter"/>
</dbReference>
<evidence type="ECO:0000259" key="7">
    <source>
        <dbReference type="Pfam" id="PF01490"/>
    </source>
</evidence>
<dbReference type="FunFam" id="1.20.1740.10:FF:000039">
    <property type="entry name" value="Neutral amino acid transporter (Eurofung)"/>
    <property type="match status" value="1"/>
</dbReference>
<protein>
    <submittedName>
        <fullName evidence="8">Amino acid transporter transmembrane</fullName>
    </submittedName>
</protein>
<dbReference type="EMBL" id="JAPQKI010000001">
    <property type="protein sequence ID" value="KAJ5112357.1"/>
    <property type="molecule type" value="Genomic_DNA"/>
</dbReference>
<evidence type="ECO:0000313" key="8">
    <source>
        <dbReference type="EMBL" id="KAJ5112357.1"/>
    </source>
</evidence>
<feature type="transmembrane region" description="Helical" evidence="6">
    <location>
        <begin position="353"/>
        <end position="374"/>
    </location>
</feature>
<feature type="transmembrane region" description="Helical" evidence="6">
    <location>
        <begin position="226"/>
        <end position="250"/>
    </location>
</feature>
<evidence type="ECO:0000256" key="5">
    <source>
        <dbReference type="ARBA" id="ARBA00023136"/>
    </source>
</evidence>
<feature type="transmembrane region" description="Helical" evidence="6">
    <location>
        <begin position="135"/>
        <end position="159"/>
    </location>
</feature>
<feature type="transmembrane region" description="Helical" evidence="6">
    <location>
        <begin position="66"/>
        <end position="87"/>
    </location>
</feature>
<name>A0A9W9G6P5_9EURO</name>
<comment type="caution">
    <text evidence="8">The sequence shown here is derived from an EMBL/GenBank/DDBJ whole genome shotgun (WGS) entry which is preliminary data.</text>
</comment>
<accession>A0A9W9G6P5</accession>
<evidence type="ECO:0000256" key="6">
    <source>
        <dbReference type="SAM" id="Phobius"/>
    </source>
</evidence>
<evidence type="ECO:0000256" key="1">
    <source>
        <dbReference type="ARBA" id="ARBA00004141"/>
    </source>
</evidence>
<evidence type="ECO:0000256" key="2">
    <source>
        <dbReference type="ARBA" id="ARBA00008066"/>
    </source>
</evidence>
<comment type="subcellular location">
    <subcellularLocation>
        <location evidence="1">Membrane</location>
        <topology evidence="1">Multi-pass membrane protein</topology>
    </subcellularLocation>
</comment>
<reference evidence="8" key="2">
    <citation type="journal article" date="2023" name="IMA Fungus">
        <title>Comparative genomic study of the Penicillium genus elucidates a diverse pangenome and 15 lateral gene transfer events.</title>
        <authorList>
            <person name="Petersen C."/>
            <person name="Sorensen T."/>
            <person name="Nielsen M.R."/>
            <person name="Sondergaard T.E."/>
            <person name="Sorensen J.L."/>
            <person name="Fitzpatrick D.A."/>
            <person name="Frisvad J.C."/>
            <person name="Nielsen K.L."/>
        </authorList>
    </citation>
    <scope>NUCLEOTIDE SEQUENCE</scope>
    <source>
        <strain evidence="8">IBT 30761</strain>
    </source>
</reference>
<feature type="transmembrane region" description="Helical" evidence="6">
    <location>
        <begin position="165"/>
        <end position="186"/>
    </location>
</feature>
<dbReference type="InterPro" id="IPR013057">
    <property type="entry name" value="AA_transpt_TM"/>
</dbReference>
<dbReference type="GO" id="GO:0016020">
    <property type="term" value="C:membrane"/>
    <property type="evidence" value="ECO:0007669"/>
    <property type="project" value="UniProtKB-SubCell"/>
</dbReference>
<dbReference type="PANTHER" id="PTHR22950">
    <property type="entry name" value="AMINO ACID TRANSPORTER"/>
    <property type="match status" value="1"/>
</dbReference>
<dbReference type="Proteomes" id="UP001149074">
    <property type="component" value="Unassembled WGS sequence"/>
</dbReference>
<feature type="transmembrane region" description="Helical" evidence="6">
    <location>
        <begin position="313"/>
        <end position="332"/>
    </location>
</feature>
<dbReference type="GeneID" id="81351885"/>
<evidence type="ECO:0000256" key="4">
    <source>
        <dbReference type="ARBA" id="ARBA00022989"/>
    </source>
</evidence>
<dbReference type="RefSeq" id="XP_056480130.1">
    <property type="nucleotide sequence ID" value="XM_056612906.1"/>
</dbReference>
<dbReference type="PANTHER" id="PTHR22950:SF479">
    <property type="entry name" value="AMINO ACID TRANSPORTER (EUROFUNG)-RELATED"/>
    <property type="match status" value="1"/>
</dbReference>
<feature type="transmembrane region" description="Helical" evidence="6">
    <location>
        <begin position="271"/>
        <end position="293"/>
    </location>
</feature>
<organism evidence="8 9">
    <name type="scientific">Penicillium argentinense</name>
    <dbReference type="NCBI Taxonomy" id="1131581"/>
    <lineage>
        <taxon>Eukaryota</taxon>
        <taxon>Fungi</taxon>
        <taxon>Dikarya</taxon>
        <taxon>Ascomycota</taxon>
        <taxon>Pezizomycotina</taxon>
        <taxon>Eurotiomycetes</taxon>
        <taxon>Eurotiomycetidae</taxon>
        <taxon>Eurotiales</taxon>
        <taxon>Aspergillaceae</taxon>
        <taxon>Penicillium</taxon>
    </lineage>
</organism>
<gene>
    <name evidence="8" type="ORF">N7532_000402</name>
</gene>
<feature type="transmembrane region" description="Helical" evidence="6">
    <location>
        <begin position="93"/>
        <end position="114"/>
    </location>
</feature>
<keyword evidence="4 6" id="KW-1133">Transmembrane helix</keyword>
<feature type="transmembrane region" description="Helical" evidence="6">
    <location>
        <begin position="386"/>
        <end position="407"/>
    </location>
</feature>
<feature type="domain" description="Amino acid transporter transmembrane" evidence="7">
    <location>
        <begin position="61"/>
        <end position="441"/>
    </location>
</feature>
<dbReference type="Gene3D" id="1.20.1740.10">
    <property type="entry name" value="Amino acid/polyamine transporter I"/>
    <property type="match status" value="1"/>
</dbReference>
<dbReference type="Pfam" id="PF01490">
    <property type="entry name" value="Aa_trans"/>
    <property type="match status" value="1"/>
</dbReference>
<proteinExistence type="inferred from homology"/>
<evidence type="ECO:0000313" key="9">
    <source>
        <dbReference type="Proteomes" id="UP001149074"/>
    </source>
</evidence>
<dbReference type="AlphaFoldDB" id="A0A9W9G6P5"/>
<reference evidence="8" key="1">
    <citation type="submission" date="2022-11" db="EMBL/GenBank/DDBJ databases">
        <authorList>
            <person name="Petersen C."/>
        </authorList>
    </citation>
    <scope>NUCLEOTIDE SEQUENCE</scope>
    <source>
        <strain evidence="8">IBT 30761</strain>
    </source>
</reference>
<sequence>MRMTTTPRPQIVDIEPTNVDAEPQWAHADATDIGKKPDPTPQRQDAFGNEEFAEVKYKVLRWWQGGLLMVSETISLGILSLPAAVAGMGLTPALVVLIGMGLLATYTGYLIGKFKSRHPHISSMADAGEVLMGRFGYGLFGTAQLLFLVFIMASHILTFTVALNAITKHATCSIVFGVVALILSLICSLPRTLEKVSWLSLVSFASILSAVLICMISLGIQNPDVIISATVETNLVTGFTSAANIAFSYVSHNTFFTFIAELKDPKDFPKALALLQTVDITLYIIAAVVIYRYAGADVTSPALGSAGPLVAQIAYGVALPTIVIAGVINSHVAAKSIYISLFAGTDRMHKRDWVSVGSWIGIAAGLWVLAWVIAESIPVFNNLLSLITALFGSWFTFGFTGIFGLHMDKGLWFSSPKKTLQTLLNTFAIAVGVVLCVLGLYSSGKAIHDNPGSASFSCTNNA</sequence>